<evidence type="ECO:0000256" key="7">
    <source>
        <dbReference type="ARBA" id="ARBA00053047"/>
    </source>
</evidence>
<evidence type="ECO:0000256" key="1">
    <source>
        <dbReference type="ARBA" id="ARBA00004123"/>
    </source>
</evidence>
<dbReference type="PANTHER" id="PTHR31283:SF16">
    <property type="entry name" value="CTAG2 LIKE 2"/>
    <property type="match status" value="1"/>
</dbReference>
<dbReference type="Proteomes" id="UP000585614">
    <property type="component" value="Unassembled WGS sequence"/>
</dbReference>
<dbReference type="GO" id="GO:0005737">
    <property type="term" value="C:cytoplasm"/>
    <property type="evidence" value="ECO:0007669"/>
    <property type="project" value="UniProtKB-SubCell"/>
</dbReference>
<dbReference type="Pfam" id="PF09341">
    <property type="entry name" value="Pcc1"/>
    <property type="match status" value="1"/>
</dbReference>
<protein>
    <recommendedName>
        <fullName evidence="9">L antigen family member 3</fullName>
    </recommendedName>
</protein>
<keyword evidence="5" id="KW-0819">tRNA processing</keyword>
<dbReference type="InterPro" id="IPR015419">
    <property type="entry name" value="CTAG/Pcc1"/>
</dbReference>
<evidence type="ECO:0000256" key="8">
    <source>
        <dbReference type="ARBA" id="ARBA00062157"/>
    </source>
</evidence>
<proteinExistence type="inferred from homology"/>
<comment type="function">
    <text evidence="7">Component of the EKC/KEOPS complex that is required for the formation of a threonylcarbamoyl group on adenosine at position 37 (t(6)A37) in tRNAs that read codons beginning with adenine. The complex is probably involved in the transfer of the threonylcarbamoyl moiety of threonylcarbamoyl-AMP (TC-AMP) to the N6 group of A37. LAGE3 functions as a dimerization module for the complex.</text>
</comment>
<keyword evidence="6" id="KW-0539">Nucleus</keyword>
<dbReference type="FunFam" id="3.30.310.50:FF:000005">
    <property type="entry name" value="L antigen family member 3"/>
    <property type="match status" value="1"/>
</dbReference>
<dbReference type="GO" id="GO:0000408">
    <property type="term" value="C:EKC/KEOPS complex"/>
    <property type="evidence" value="ECO:0007669"/>
    <property type="project" value="TreeGrafter"/>
</dbReference>
<dbReference type="PANTHER" id="PTHR31283">
    <property type="entry name" value="EKC/KEOPS COMPLEX SUBUNIT PCC1 FAMILY MEMBER"/>
    <property type="match status" value="1"/>
</dbReference>
<evidence type="ECO:0000256" key="5">
    <source>
        <dbReference type="ARBA" id="ARBA00022694"/>
    </source>
</evidence>
<evidence type="ECO:0000256" key="3">
    <source>
        <dbReference type="ARBA" id="ARBA00007073"/>
    </source>
</evidence>
<evidence type="ECO:0000256" key="4">
    <source>
        <dbReference type="ARBA" id="ARBA00022490"/>
    </source>
</evidence>
<gene>
    <name evidence="10" type="ORF">mRhiFer1_007820</name>
</gene>
<comment type="caution">
    <text evidence="10">The sequence shown here is derived from an EMBL/GenBank/DDBJ whole genome shotgun (WGS) entry which is preliminary data.</text>
</comment>
<dbReference type="AlphaFoldDB" id="A0A7J8AVU7"/>
<evidence type="ECO:0000256" key="2">
    <source>
        <dbReference type="ARBA" id="ARBA00004496"/>
    </source>
</evidence>
<dbReference type="EMBL" id="JACAGC010000001">
    <property type="protein sequence ID" value="KAF6390240.1"/>
    <property type="molecule type" value="Genomic_DNA"/>
</dbReference>
<reference evidence="10 11" key="1">
    <citation type="journal article" date="2020" name="Nature">
        <title>Six reference-quality genomes reveal evolution of bat adaptations.</title>
        <authorList>
            <person name="Jebb D."/>
            <person name="Huang Z."/>
            <person name="Pippel M."/>
            <person name="Hughes G.M."/>
            <person name="Lavrichenko K."/>
            <person name="Devanna P."/>
            <person name="Winkler S."/>
            <person name="Jermiin L.S."/>
            <person name="Skirmuntt E.C."/>
            <person name="Katzourakis A."/>
            <person name="Burkitt-Gray L."/>
            <person name="Ray D.A."/>
            <person name="Sullivan K.A.M."/>
            <person name="Roscito J.G."/>
            <person name="Kirilenko B.M."/>
            <person name="Davalos L.M."/>
            <person name="Corthals A.P."/>
            <person name="Power M.L."/>
            <person name="Jones G."/>
            <person name="Ransome R.D."/>
            <person name="Dechmann D.K.N."/>
            <person name="Locatelli A.G."/>
            <person name="Puechmaille S.J."/>
            <person name="Fedrigo O."/>
            <person name="Jarvis E.D."/>
            <person name="Hiller M."/>
            <person name="Vernes S.C."/>
            <person name="Myers E.W."/>
            <person name="Teeling E.C."/>
        </authorList>
    </citation>
    <scope>NUCLEOTIDE SEQUENCE [LARGE SCALE GENOMIC DNA]</scope>
    <source>
        <strain evidence="10">MRhiFer1</strain>
        <tissue evidence="10">Lung</tissue>
    </source>
</reference>
<evidence type="ECO:0000313" key="10">
    <source>
        <dbReference type="EMBL" id="KAF6390240.1"/>
    </source>
</evidence>
<comment type="subunit">
    <text evidence="8">Component of the EKC/KEOPS complex composed of at least GON7, TP53RK, TPRKB, OSGEP and LAGE3; the whole complex dimerizes.</text>
</comment>
<dbReference type="GO" id="GO:0008033">
    <property type="term" value="P:tRNA processing"/>
    <property type="evidence" value="ECO:0007669"/>
    <property type="project" value="UniProtKB-KW"/>
</dbReference>
<evidence type="ECO:0000313" key="11">
    <source>
        <dbReference type="Proteomes" id="UP000585614"/>
    </source>
</evidence>
<sequence length="145" mass="15920">MKIQVVRLMQGVAPAVLKTWVSPVFWKANVLLAALVALVALEAPTTSVALAVPMASTLTLPFQSYLEAELARLAMDTDAQRHWQGVEKEVIVTDNVLAVWIAENPDLLRVSINSFLEQLSVVVRNIQRIRPLLPPSISRKKGVGT</sequence>
<name>A0A7J8AVU7_RHIFE</name>
<evidence type="ECO:0000256" key="6">
    <source>
        <dbReference type="ARBA" id="ARBA00023242"/>
    </source>
</evidence>
<comment type="similarity">
    <text evidence="3">Belongs to the CTAG/PCC1 family.</text>
</comment>
<comment type="subcellular location">
    <subcellularLocation>
        <location evidence="2">Cytoplasm</location>
    </subcellularLocation>
    <subcellularLocation>
        <location evidence="1">Nucleus</location>
    </subcellularLocation>
</comment>
<keyword evidence="4" id="KW-0963">Cytoplasm</keyword>
<organism evidence="10 11">
    <name type="scientific">Rhinolophus ferrumequinum</name>
    <name type="common">Greater horseshoe bat</name>
    <dbReference type="NCBI Taxonomy" id="59479"/>
    <lineage>
        <taxon>Eukaryota</taxon>
        <taxon>Metazoa</taxon>
        <taxon>Chordata</taxon>
        <taxon>Craniata</taxon>
        <taxon>Vertebrata</taxon>
        <taxon>Euteleostomi</taxon>
        <taxon>Mammalia</taxon>
        <taxon>Eutheria</taxon>
        <taxon>Laurasiatheria</taxon>
        <taxon>Chiroptera</taxon>
        <taxon>Yinpterochiroptera</taxon>
        <taxon>Rhinolophoidea</taxon>
        <taxon>Rhinolophidae</taxon>
        <taxon>Rhinolophinae</taxon>
        <taxon>Rhinolophus</taxon>
    </lineage>
</organism>
<dbReference type="GO" id="GO:0005634">
    <property type="term" value="C:nucleus"/>
    <property type="evidence" value="ECO:0007669"/>
    <property type="project" value="UniProtKB-SubCell"/>
</dbReference>
<dbReference type="Gene3D" id="3.30.310.50">
    <property type="entry name" value="Alpha-D-phosphohexomutase, C-terminal domain"/>
    <property type="match status" value="1"/>
</dbReference>
<accession>A0A7J8AVU7</accession>
<evidence type="ECO:0000256" key="9">
    <source>
        <dbReference type="ARBA" id="ARBA00076355"/>
    </source>
</evidence>
<dbReference type="GO" id="GO:0070525">
    <property type="term" value="P:tRNA threonylcarbamoyladenosine metabolic process"/>
    <property type="evidence" value="ECO:0007669"/>
    <property type="project" value="TreeGrafter"/>
</dbReference>